<dbReference type="Proteomes" id="UP000245910">
    <property type="component" value="Chromosome IIII"/>
</dbReference>
<protein>
    <submittedName>
        <fullName evidence="1">Uncharacterized protein</fullName>
    </submittedName>
</protein>
<keyword evidence="2" id="KW-1185">Reference proteome</keyword>
<evidence type="ECO:0000313" key="1">
    <source>
        <dbReference type="EMBL" id="CEI38770.1"/>
    </source>
</evidence>
<organism evidence="1 2">
    <name type="scientific">Fusarium venenatum</name>
    <dbReference type="NCBI Taxonomy" id="56646"/>
    <lineage>
        <taxon>Eukaryota</taxon>
        <taxon>Fungi</taxon>
        <taxon>Dikarya</taxon>
        <taxon>Ascomycota</taxon>
        <taxon>Pezizomycotina</taxon>
        <taxon>Sordariomycetes</taxon>
        <taxon>Hypocreomycetidae</taxon>
        <taxon>Hypocreales</taxon>
        <taxon>Nectriaceae</taxon>
        <taxon>Fusarium</taxon>
    </lineage>
</organism>
<name>A0A2L2SPS7_9HYPO</name>
<dbReference type="EMBL" id="LN649232">
    <property type="protein sequence ID" value="CEI38770.1"/>
    <property type="molecule type" value="Genomic_DNA"/>
</dbReference>
<proteinExistence type="predicted"/>
<evidence type="ECO:0000313" key="2">
    <source>
        <dbReference type="Proteomes" id="UP000245910"/>
    </source>
</evidence>
<reference evidence="2" key="1">
    <citation type="submission" date="2014-10" db="EMBL/GenBank/DDBJ databases">
        <authorList>
            <person name="King R."/>
        </authorList>
    </citation>
    <scope>NUCLEOTIDE SEQUENCE [LARGE SCALE GENOMIC DNA]</scope>
    <source>
        <strain evidence="2">A3/5</strain>
    </source>
</reference>
<accession>A0A2L2SPS7</accession>
<dbReference type="AlphaFoldDB" id="A0A2L2SPS7"/>
<sequence>MTYANRDRALDQILLYRDRQYLSGFWLVAEVSLTYSRRLHRLYLYDLTETQSTDADDNKSERYTNIQSFCICIYRIMGGAKYHT</sequence>